<protein>
    <submittedName>
        <fullName evidence="4">Uncharacterized protein</fullName>
    </submittedName>
</protein>
<feature type="coiled-coil region" evidence="1">
    <location>
        <begin position="39"/>
        <end position="66"/>
    </location>
</feature>
<feature type="compositionally biased region" description="Low complexity" evidence="2">
    <location>
        <begin position="131"/>
        <end position="143"/>
    </location>
</feature>
<evidence type="ECO:0000256" key="1">
    <source>
        <dbReference type="SAM" id="Coils"/>
    </source>
</evidence>
<feature type="region of interest" description="Disordered" evidence="2">
    <location>
        <begin position="119"/>
        <end position="175"/>
    </location>
</feature>
<sequence length="293" mass="30540">MPFAAVELIKWAGLACCIALSLLFVWLFRERNGEPVTLVEVYARQAEAQQSRAEELLREALAYRDARFEEDVIEPLPTYSLYGAGEDVHLDLADRLAIIVEQLESGGIVVSATQPVLASNPASGTASPAVAPGSPRIAPAPAASHHHGAHHHHRRSSSPTEDAQPVRLMLSLPPPPKYDPDAQVGVQIEVGAEHDPSCPASVAEDLTAAGASCTCPAGPTAVAAAAKKAIRARDDETGTPPGAPRAPPTTPSSSPIALQPMAYRAGDAAVAPATLVGEQDLVDELPPLPPAAM</sequence>
<evidence type="ECO:0000256" key="2">
    <source>
        <dbReference type="SAM" id="MobiDB-lite"/>
    </source>
</evidence>
<gene>
    <name evidence="4" type="ORF">AMAG_02183</name>
</gene>
<feature type="transmembrane region" description="Helical" evidence="3">
    <location>
        <begin position="12"/>
        <end position="28"/>
    </location>
</feature>
<dbReference type="Proteomes" id="UP000054350">
    <property type="component" value="Unassembled WGS sequence"/>
</dbReference>
<keyword evidence="1" id="KW-0175">Coiled coil</keyword>
<dbReference type="OrthoDB" id="5574365at2759"/>
<evidence type="ECO:0000256" key="3">
    <source>
        <dbReference type="SAM" id="Phobius"/>
    </source>
</evidence>
<dbReference type="EMBL" id="GG745330">
    <property type="protein sequence ID" value="KNE56369.1"/>
    <property type="molecule type" value="Genomic_DNA"/>
</dbReference>
<evidence type="ECO:0000313" key="5">
    <source>
        <dbReference type="Proteomes" id="UP000054350"/>
    </source>
</evidence>
<keyword evidence="5" id="KW-1185">Reference proteome</keyword>
<dbReference type="VEuPathDB" id="FungiDB:AMAG_02183"/>
<keyword evidence="3" id="KW-1133">Transmembrane helix</keyword>
<keyword evidence="3" id="KW-0812">Transmembrane</keyword>
<name>A0A0L0S1X8_ALLM3</name>
<accession>A0A0L0S1X8</accession>
<evidence type="ECO:0000313" key="4">
    <source>
        <dbReference type="EMBL" id="KNE56369.1"/>
    </source>
</evidence>
<feature type="compositionally biased region" description="Basic residues" evidence="2">
    <location>
        <begin position="144"/>
        <end position="156"/>
    </location>
</feature>
<reference evidence="4 5" key="1">
    <citation type="submission" date="2009-11" db="EMBL/GenBank/DDBJ databases">
        <title>Annotation of Allomyces macrogynus ATCC 38327.</title>
        <authorList>
            <consortium name="The Broad Institute Genome Sequencing Platform"/>
            <person name="Russ C."/>
            <person name="Cuomo C."/>
            <person name="Burger G."/>
            <person name="Gray M.W."/>
            <person name="Holland P.W.H."/>
            <person name="King N."/>
            <person name="Lang F.B.F."/>
            <person name="Roger A.J."/>
            <person name="Ruiz-Trillo I."/>
            <person name="Young S.K."/>
            <person name="Zeng Q."/>
            <person name="Gargeya S."/>
            <person name="Fitzgerald M."/>
            <person name="Haas B."/>
            <person name="Abouelleil A."/>
            <person name="Alvarado L."/>
            <person name="Arachchi H.M."/>
            <person name="Berlin A."/>
            <person name="Chapman S.B."/>
            <person name="Gearin G."/>
            <person name="Goldberg J."/>
            <person name="Griggs A."/>
            <person name="Gujja S."/>
            <person name="Hansen M."/>
            <person name="Heiman D."/>
            <person name="Howarth C."/>
            <person name="Larimer J."/>
            <person name="Lui A."/>
            <person name="MacDonald P.J.P."/>
            <person name="McCowen C."/>
            <person name="Montmayeur A."/>
            <person name="Murphy C."/>
            <person name="Neiman D."/>
            <person name="Pearson M."/>
            <person name="Priest M."/>
            <person name="Roberts A."/>
            <person name="Saif S."/>
            <person name="Shea T."/>
            <person name="Sisk P."/>
            <person name="Stolte C."/>
            <person name="Sykes S."/>
            <person name="Wortman J."/>
            <person name="Nusbaum C."/>
            <person name="Birren B."/>
        </authorList>
    </citation>
    <scope>NUCLEOTIDE SEQUENCE [LARGE SCALE GENOMIC DNA]</scope>
    <source>
        <strain evidence="4 5">ATCC 38327</strain>
    </source>
</reference>
<proteinExistence type="predicted"/>
<organism evidence="4 5">
    <name type="scientific">Allomyces macrogynus (strain ATCC 38327)</name>
    <name type="common">Allomyces javanicus var. macrogynus</name>
    <dbReference type="NCBI Taxonomy" id="578462"/>
    <lineage>
        <taxon>Eukaryota</taxon>
        <taxon>Fungi</taxon>
        <taxon>Fungi incertae sedis</taxon>
        <taxon>Blastocladiomycota</taxon>
        <taxon>Blastocladiomycetes</taxon>
        <taxon>Blastocladiales</taxon>
        <taxon>Blastocladiaceae</taxon>
        <taxon>Allomyces</taxon>
    </lineage>
</organism>
<keyword evidence="3" id="KW-0472">Membrane</keyword>
<reference evidence="5" key="2">
    <citation type="submission" date="2009-11" db="EMBL/GenBank/DDBJ databases">
        <title>The Genome Sequence of Allomyces macrogynus strain ATCC 38327.</title>
        <authorList>
            <consortium name="The Broad Institute Genome Sequencing Platform"/>
            <person name="Russ C."/>
            <person name="Cuomo C."/>
            <person name="Shea T."/>
            <person name="Young S.K."/>
            <person name="Zeng Q."/>
            <person name="Koehrsen M."/>
            <person name="Haas B."/>
            <person name="Borodovsky M."/>
            <person name="Guigo R."/>
            <person name="Alvarado L."/>
            <person name="Berlin A."/>
            <person name="Borenstein D."/>
            <person name="Chen Z."/>
            <person name="Engels R."/>
            <person name="Freedman E."/>
            <person name="Gellesch M."/>
            <person name="Goldberg J."/>
            <person name="Griggs A."/>
            <person name="Gujja S."/>
            <person name="Heiman D."/>
            <person name="Hepburn T."/>
            <person name="Howarth C."/>
            <person name="Jen D."/>
            <person name="Larson L."/>
            <person name="Lewis B."/>
            <person name="Mehta T."/>
            <person name="Park D."/>
            <person name="Pearson M."/>
            <person name="Roberts A."/>
            <person name="Saif S."/>
            <person name="Shenoy N."/>
            <person name="Sisk P."/>
            <person name="Stolte C."/>
            <person name="Sykes S."/>
            <person name="Walk T."/>
            <person name="White J."/>
            <person name="Yandava C."/>
            <person name="Burger G."/>
            <person name="Gray M.W."/>
            <person name="Holland P.W.H."/>
            <person name="King N."/>
            <person name="Lang F.B.F."/>
            <person name="Roger A.J."/>
            <person name="Ruiz-Trillo I."/>
            <person name="Lander E."/>
            <person name="Nusbaum C."/>
        </authorList>
    </citation>
    <scope>NUCLEOTIDE SEQUENCE [LARGE SCALE GENOMIC DNA]</scope>
    <source>
        <strain evidence="5">ATCC 38327</strain>
    </source>
</reference>
<feature type="compositionally biased region" description="Pro residues" evidence="2">
    <location>
        <begin position="241"/>
        <end position="250"/>
    </location>
</feature>
<feature type="region of interest" description="Disordered" evidence="2">
    <location>
        <begin position="229"/>
        <end position="261"/>
    </location>
</feature>
<dbReference type="AlphaFoldDB" id="A0A0L0S1X8"/>